<dbReference type="EMBL" id="JACXTH010000013">
    <property type="protein sequence ID" value="MBD3705113.1"/>
    <property type="molecule type" value="Genomic_DNA"/>
</dbReference>
<sequence>MMQAFALKMGYGLAPDPYYHHVKADVDGTLVLFPAAEGGRFSPSPEFISAVMTLRLGAMVALIDDSLDQAEQKVLENAINNNPGFTDDEKRSLHAYLTWQLHTPANMTGMKSRIELMGAAEKAAVGKVIVSVACSDGTIAPAEIKQLEKIYSSLGLDPHLSRAISISIPQLNMISSRLYQLISQQQGSHWMLMYLPATNLPRMMFVNC</sequence>
<dbReference type="Proteomes" id="UP000652007">
    <property type="component" value="Unassembled WGS sequence"/>
</dbReference>
<reference evidence="2" key="1">
    <citation type="submission" date="2020-07" db="EMBL/GenBank/DDBJ databases">
        <title>Clinical and genomic characterization of carbapenemase-producing Enterobacterales causing secondary infections during the COVID-19 crisis at a New York City hospital.</title>
        <authorList>
            <person name="Gomez-Simmonds A."/>
            <person name="Annavajhala M.K."/>
            <person name="Uhlemann A.-C."/>
        </authorList>
    </citation>
    <scope>NUCLEOTIDE SEQUENCE</scope>
    <source>
        <strain evidence="2">NK1596</strain>
    </source>
</reference>
<organism evidence="2 3">
    <name type="scientific">Klebsiella pneumoniae</name>
    <dbReference type="NCBI Taxonomy" id="573"/>
    <lineage>
        <taxon>Bacteria</taxon>
        <taxon>Pseudomonadati</taxon>
        <taxon>Pseudomonadota</taxon>
        <taxon>Gammaproteobacteria</taxon>
        <taxon>Enterobacterales</taxon>
        <taxon>Enterobacteriaceae</taxon>
        <taxon>Klebsiella/Raoultella group</taxon>
        <taxon>Klebsiella</taxon>
        <taxon>Klebsiella pneumoniae complex</taxon>
    </lineage>
</organism>
<accession>A0A927HLE2</accession>
<gene>
    <name evidence="2" type="ORF">IE990_31360</name>
</gene>
<proteinExistence type="predicted"/>
<protein>
    <submittedName>
        <fullName evidence="2">Tellurite resistance TerB family protein</fullName>
    </submittedName>
</protein>
<dbReference type="Gene3D" id="1.10.3680.10">
    <property type="entry name" value="TerB-like"/>
    <property type="match status" value="1"/>
</dbReference>
<dbReference type="InterPro" id="IPR007791">
    <property type="entry name" value="DjlA_N"/>
</dbReference>
<dbReference type="AlphaFoldDB" id="A0A927HLE2"/>
<evidence type="ECO:0000313" key="3">
    <source>
        <dbReference type="Proteomes" id="UP000652007"/>
    </source>
</evidence>
<feature type="domain" description="Co-chaperone DjlA N-terminal" evidence="1">
    <location>
        <begin position="54"/>
        <end position="161"/>
    </location>
</feature>
<dbReference type="Pfam" id="PF05099">
    <property type="entry name" value="TerB"/>
    <property type="match status" value="1"/>
</dbReference>
<comment type="caution">
    <text evidence="2">The sequence shown here is derived from an EMBL/GenBank/DDBJ whole genome shotgun (WGS) entry which is preliminary data.</text>
</comment>
<name>A0A927HLE2_KLEPN</name>
<evidence type="ECO:0000313" key="2">
    <source>
        <dbReference type="EMBL" id="MBD3705113.1"/>
    </source>
</evidence>
<evidence type="ECO:0000259" key="1">
    <source>
        <dbReference type="Pfam" id="PF05099"/>
    </source>
</evidence>
<dbReference type="InterPro" id="IPR029024">
    <property type="entry name" value="TerB-like"/>
</dbReference>
<dbReference type="CDD" id="cd07176">
    <property type="entry name" value="terB"/>
    <property type="match status" value="1"/>
</dbReference>
<dbReference type="SUPFAM" id="SSF158682">
    <property type="entry name" value="TerB-like"/>
    <property type="match status" value="1"/>
</dbReference>